<keyword evidence="6" id="KW-0378">Hydrolase</keyword>
<evidence type="ECO:0000256" key="1">
    <source>
        <dbReference type="ARBA" id="ARBA00012417"/>
    </source>
</evidence>
<evidence type="ECO:0000256" key="4">
    <source>
        <dbReference type="SAM" id="MobiDB-lite"/>
    </source>
</evidence>
<evidence type="ECO:0000259" key="5">
    <source>
        <dbReference type="SMART" id="SM00482"/>
    </source>
</evidence>
<dbReference type="InterPro" id="IPR001098">
    <property type="entry name" value="DNA-dir_DNA_pol_A_palm_dom"/>
</dbReference>
<reference evidence="6 7" key="1">
    <citation type="submission" date="2020-08" db="EMBL/GenBank/DDBJ databases">
        <title>A Genomic Blueprint of the Chicken Gut Microbiome.</title>
        <authorList>
            <person name="Gilroy R."/>
            <person name="Ravi A."/>
            <person name="Getino M."/>
            <person name="Pursley I."/>
            <person name="Horton D.L."/>
            <person name="Alikhan N.-F."/>
            <person name="Baker D."/>
            <person name="Gharbi K."/>
            <person name="Hall N."/>
            <person name="Watson M."/>
            <person name="Adriaenssens E.M."/>
            <person name="Foster-Nyarko E."/>
            <person name="Jarju S."/>
            <person name="Secka A."/>
            <person name="Antonio M."/>
            <person name="Oren A."/>
            <person name="Chaudhuri R."/>
            <person name="La Ragione R.M."/>
            <person name="Hildebrand F."/>
            <person name="Pallen M.J."/>
        </authorList>
    </citation>
    <scope>NUCLEOTIDE SEQUENCE [LARGE SCALE GENOMIC DNA]</scope>
    <source>
        <strain evidence="6 7">Sa2BUA2</strain>
    </source>
</reference>
<evidence type="ECO:0000256" key="2">
    <source>
        <dbReference type="ARBA" id="ARBA00022705"/>
    </source>
</evidence>
<dbReference type="InterPro" id="IPR043502">
    <property type="entry name" value="DNA/RNA_pol_sf"/>
</dbReference>
<evidence type="ECO:0000313" key="7">
    <source>
        <dbReference type="Proteomes" id="UP000652763"/>
    </source>
</evidence>
<accession>A0ABR8YJY8</accession>
<dbReference type="Pfam" id="PF00476">
    <property type="entry name" value="DNA_pol_A"/>
    <property type="match status" value="1"/>
</dbReference>
<keyword evidence="7" id="KW-1185">Reference proteome</keyword>
<dbReference type="Proteomes" id="UP000652763">
    <property type="component" value="Unassembled WGS sequence"/>
</dbReference>
<sequence length="639" mass="68672">MVAKSAGKSPDLHIQRPGGPPQAAGKASSCSPATPALPAGTLPRTIEDRTCPQSRYAPGIWSGSHRRTGENGKVYILLAPATPDSWVMQPTDGNGIPSAPAAVVPGTALRQAVAAAEQQQVRWVWNRSRETYGALLQAGISVERSHDLSLVRDILRHSESAAATPYLERLRAEAAAPDPDPAPRQLLPLQPSPDQGSLFEGIDGFDGQPGPKRTVPVEDLAAELQEQLAAVAGSPERRRLGLLLAAESAGGLVAAEMEHAGIPWRRDLHEAMLEAELGPRPPEGQRPAKLDALAAELRHKLGNPTFNPDSPQELLRALHRAGIEVRTTRTWELQEHQHPAIEPLLRYKKLSRLLSANGWAWLDEWVDGGRFRTEYVVGGVVSGRWSSRGGGALQIPKNVRDAVRADPGCKLLVADAAQLEPRVLAALGQDSTLAAAARGKDLYQGIADQGFNGDRSLAKIAMLGAMYGATSGEAGRLMPVLTRTYPRAIDVVERAARAGEAGKTVSTHLGRSTPPETEAWFRSQQSASAEEQRRADNLARSRGRFTRNFVVQGTAAEWATCWLAGIRRRLRAASRTAPAGQLVFFLHDEVMLHVPAERAEEAAAIVEAAAAEATELLFGKIPLEFPVVATVVDSYAEAK</sequence>
<feature type="compositionally biased region" description="Low complexity" evidence="4">
    <location>
        <begin position="32"/>
        <end position="43"/>
    </location>
</feature>
<evidence type="ECO:0000313" key="6">
    <source>
        <dbReference type="EMBL" id="MBD8044545.1"/>
    </source>
</evidence>
<dbReference type="EMBL" id="JACSQC010000005">
    <property type="protein sequence ID" value="MBD8044545.1"/>
    <property type="molecule type" value="Genomic_DNA"/>
</dbReference>
<feature type="region of interest" description="Disordered" evidence="4">
    <location>
        <begin position="502"/>
        <end position="537"/>
    </location>
</feature>
<feature type="region of interest" description="Disordered" evidence="4">
    <location>
        <begin position="174"/>
        <end position="214"/>
    </location>
</feature>
<keyword evidence="6" id="KW-0269">Exonuclease</keyword>
<dbReference type="NCBIfam" id="NF011538">
    <property type="entry name" value="PRK14975.1-1"/>
    <property type="match status" value="1"/>
</dbReference>
<dbReference type="PANTHER" id="PTHR10133">
    <property type="entry name" value="DNA POLYMERASE I"/>
    <property type="match status" value="1"/>
</dbReference>
<feature type="domain" description="DNA-directed DNA polymerase family A palm" evidence="5">
    <location>
        <begin position="396"/>
        <end position="598"/>
    </location>
</feature>
<comment type="catalytic activity">
    <reaction evidence="3">
        <text>DNA(n) + a 2'-deoxyribonucleoside 5'-triphosphate = DNA(n+1) + diphosphate</text>
        <dbReference type="Rhea" id="RHEA:22508"/>
        <dbReference type="Rhea" id="RHEA-COMP:17339"/>
        <dbReference type="Rhea" id="RHEA-COMP:17340"/>
        <dbReference type="ChEBI" id="CHEBI:33019"/>
        <dbReference type="ChEBI" id="CHEBI:61560"/>
        <dbReference type="ChEBI" id="CHEBI:173112"/>
        <dbReference type="EC" id="2.7.7.7"/>
    </reaction>
</comment>
<dbReference type="SUPFAM" id="SSF56672">
    <property type="entry name" value="DNA/RNA polymerases"/>
    <property type="match status" value="1"/>
</dbReference>
<dbReference type="Gene3D" id="3.30.70.370">
    <property type="match status" value="1"/>
</dbReference>
<feature type="region of interest" description="Disordered" evidence="4">
    <location>
        <begin position="1"/>
        <end position="50"/>
    </location>
</feature>
<dbReference type="SMART" id="SM00482">
    <property type="entry name" value="POLAc"/>
    <property type="match status" value="1"/>
</dbReference>
<dbReference type="InterPro" id="IPR002298">
    <property type="entry name" value="DNA_polymerase_A"/>
</dbReference>
<proteinExistence type="predicted"/>
<dbReference type="GO" id="GO:0004527">
    <property type="term" value="F:exonuclease activity"/>
    <property type="evidence" value="ECO:0007669"/>
    <property type="project" value="UniProtKB-KW"/>
</dbReference>
<protein>
    <recommendedName>
        <fullName evidence="1">DNA-directed DNA polymerase</fullName>
        <ecNumber evidence="1">2.7.7.7</ecNumber>
    </recommendedName>
</protein>
<keyword evidence="6" id="KW-0540">Nuclease</keyword>
<keyword evidence="2" id="KW-0235">DNA replication</keyword>
<dbReference type="Gene3D" id="1.10.150.20">
    <property type="entry name" value="5' to 3' exonuclease, C-terminal subdomain"/>
    <property type="match status" value="1"/>
</dbReference>
<dbReference type="PANTHER" id="PTHR10133:SF27">
    <property type="entry name" value="DNA POLYMERASE NU"/>
    <property type="match status" value="1"/>
</dbReference>
<name>A0ABR8YJY8_9MICC</name>
<comment type="caution">
    <text evidence="6">The sequence shown here is derived from an EMBL/GenBank/DDBJ whole genome shotgun (WGS) entry which is preliminary data.</text>
</comment>
<organism evidence="6 7">
    <name type="scientific">Arthrobacter pullicola</name>
    <dbReference type="NCBI Taxonomy" id="2762224"/>
    <lineage>
        <taxon>Bacteria</taxon>
        <taxon>Bacillati</taxon>
        <taxon>Actinomycetota</taxon>
        <taxon>Actinomycetes</taxon>
        <taxon>Micrococcales</taxon>
        <taxon>Micrococcaceae</taxon>
        <taxon>Arthrobacter</taxon>
    </lineage>
</organism>
<gene>
    <name evidence="6" type="ORF">H9638_12075</name>
</gene>
<dbReference type="EC" id="2.7.7.7" evidence="1"/>
<feature type="compositionally biased region" description="Low complexity" evidence="4">
    <location>
        <begin position="174"/>
        <end position="195"/>
    </location>
</feature>
<dbReference type="CDD" id="cd06444">
    <property type="entry name" value="DNA_pol_A"/>
    <property type="match status" value="1"/>
</dbReference>
<evidence type="ECO:0000256" key="3">
    <source>
        <dbReference type="ARBA" id="ARBA00049244"/>
    </source>
</evidence>